<feature type="chain" id="PRO_5012862706" evidence="2">
    <location>
        <begin position="33"/>
        <end position="299"/>
    </location>
</feature>
<dbReference type="Proteomes" id="UP000186609">
    <property type="component" value="Chromosome"/>
</dbReference>
<keyword evidence="1" id="KW-0378">Hydrolase</keyword>
<dbReference type="InterPro" id="IPR050300">
    <property type="entry name" value="GDXG_lipolytic_enzyme"/>
</dbReference>
<protein>
    <submittedName>
        <fullName evidence="4">Esterase</fullName>
    </submittedName>
</protein>
<dbReference type="EMBL" id="CP019236">
    <property type="protein sequence ID" value="APW37571.1"/>
    <property type="molecule type" value="Genomic_DNA"/>
</dbReference>
<evidence type="ECO:0000256" key="2">
    <source>
        <dbReference type="SAM" id="SignalP"/>
    </source>
</evidence>
<dbReference type="KEGG" id="rhy:RD110_10560"/>
<keyword evidence="5" id="KW-1185">Reference proteome</keyword>
<feature type="domain" description="BD-FAE-like" evidence="3">
    <location>
        <begin position="59"/>
        <end position="164"/>
    </location>
</feature>
<dbReference type="PANTHER" id="PTHR48081:SF9">
    <property type="entry name" value="CARBOXYLESTERASE"/>
    <property type="match status" value="1"/>
</dbReference>
<dbReference type="SUPFAM" id="SSF53474">
    <property type="entry name" value="alpha/beta-Hydrolases"/>
    <property type="match status" value="1"/>
</dbReference>
<dbReference type="STRING" id="1842727.RD110_10560"/>
<name>A0A1P8JV55_9BURK</name>
<keyword evidence="2" id="KW-0732">Signal</keyword>
<dbReference type="Gene3D" id="3.40.50.1820">
    <property type="entry name" value="alpha/beta hydrolase"/>
    <property type="match status" value="1"/>
</dbReference>
<evidence type="ECO:0000313" key="5">
    <source>
        <dbReference type="Proteomes" id="UP000186609"/>
    </source>
</evidence>
<dbReference type="GO" id="GO:0016787">
    <property type="term" value="F:hydrolase activity"/>
    <property type="evidence" value="ECO:0007669"/>
    <property type="project" value="UniProtKB-KW"/>
</dbReference>
<evidence type="ECO:0000256" key="1">
    <source>
        <dbReference type="ARBA" id="ARBA00022801"/>
    </source>
</evidence>
<gene>
    <name evidence="4" type="ORF">RD110_10560</name>
</gene>
<dbReference type="InterPro" id="IPR049492">
    <property type="entry name" value="BD-FAE-like_dom"/>
</dbReference>
<sequence length="299" mass="31781">MSSFAPDTRTTRRRSLLGAAMATLLSGCSATAALDKLVSHRSYTSDPGLAFGPDPRQRLDVYQPNGTPPPGGAPVVLFFYGGNWTRGERADYRFVGEALAANGIVAVVADYRLSPQVRYGDMLRDGALALQWTLAHARDYGGEPARVMLMGHSAGAYNAAMLALDPRWLGEVGLAPGRLAGWIGLAGPYDFLPIVDPEVKVAFGFPGTPADSQPINHAMARAPRTLLIAGSADTVVDPRRNTEGLARRLRASGTEVEVRIIEGIGHVRTVAALARPLDWLAPVLPPVLAFVRGEALPPG</sequence>
<feature type="signal peptide" evidence="2">
    <location>
        <begin position="1"/>
        <end position="32"/>
    </location>
</feature>
<evidence type="ECO:0000259" key="3">
    <source>
        <dbReference type="Pfam" id="PF20434"/>
    </source>
</evidence>
<dbReference type="OrthoDB" id="9771666at2"/>
<organism evidence="4 5">
    <name type="scientific">Rhodoferax koreensis</name>
    <dbReference type="NCBI Taxonomy" id="1842727"/>
    <lineage>
        <taxon>Bacteria</taxon>
        <taxon>Pseudomonadati</taxon>
        <taxon>Pseudomonadota</taxon>
        <taxon>Betaproteobacteria</taxon>
        <taxon>Burkholderiales</taxon>
        <taxon>Comamonadaceae</taxon>
        <taxon>Rhodoferax</taxon>
    </lineage>
</organism>
<dbReference type="PANTHER" id="PTHR48081">
    <property type="entry name" value="AB HYDROLASE SUPERFAMILY PROTEIN C4A8.06C"/>
    <property type="match status" value="1"/>
</dbReference>
<dbReference type="InterPro" id="IPR029058">
    <property type="entry name" value="AB_hydrolase_fold"/>
</dbReference>
<proteinExistence type="predicted"/>
<dbReference type="Pfam" id="PF20434">
    <property type="entry name" value="BD-FAE"/>
    <property type="match status" value="1"/>
</dbReference>
<reference evidence="4 5" key="1">
    <citation type="submission" date="2017-01" db="EMBL/GenBank/DDBJ databases">
        <authorList>
            <person name="Mah S.A."/>
            <person name="Swanson W.J."/>
            <person name="Moy G.W."/>
            <person name="Vacquier V.D."/>
        </authorList>
    </citation>
    <scope>NUCLEOTIDE SEQUENCE [LARGE SCALE GENOMIC DNA]</scope>
    <source>
        <strain evidence="4 5">DCY110</strain>
    </source>
</reference>
<dbReference type="AlphaFoldDB" id="A0A1P8JV55"/>
<accession>A0A1P8JV55</accession>
<evidence type="ECO:0000313" key="4">
    <source>
        <dbReference type="EMBL" id="APW37571.1"/>
    </source>
</evidence>